<evidence type="ECO:0000256" key="7">
    <source>
        <dbReference type="ARBA" id="ARBA00023242"/>
    </source>
</evidence>
<dbReference type="PANTHER" id="PTHR12860:SF0">
    <property type="entry name" value="SIGNAL RECOGNITION PARTICLE SUBUNIT SRP68"/>
    <property type="match status" value="1"/>
</dbReference>
<dbReference type="GO" id="GO:0003723">
    <property type="term" value="F:RNA binding"/>
    <property type="evidence" value="ECO:0007669"/>
    <property type="project" value="UniProtKB-KW"/>
</dbReference>
<keyword evidence="7" id="KW-0539">Nucleus</keyword>
<dbReference type="GO" id="GO:0005730">
    <property type="term" value="C:nucleolus"/>
    <property type="evidence" value="ECO:0007669"/>
    <property type="project" value="UniProtKB-SubCell"/>
</dbReference>
<comment type="caution">
    <text evidence="11">The sequence shown here is derived from an EMBL/GenBank/DDBJ whole genome shotgun (WGS) entry which is preliminary data.</text>
</comment>
<evidence type="ECO:0000256" key="2">
    <source>
        <dbReference type="ARBA" id="ARBA00004604"/>
    </source>
</evidence>
<keyword evidence="4" id="KW-0963">Cytoplasm</keyword>
<evidence type="ECO:0000256" key="9">
    <source>
        <dbReference type="ARBA" id="ARBA00029498"/>
    </source>
</evidence>
<keyword evidence="5" id="KW-0694">RNA-binding</keyword>
<accession>A0ABD3MY13</accession>
<dbReference type="AlphaFoldDB" id="A0ABD3MY13"/>
<evidence type="ECO:0000313" key="11">
    <source>
        <dbReference type="EMBL" id="KAL3768796.1"/>
    </source>
</evidence>
<proteinExistence type="inferred from homology"/>
<dbReference type="InterPro" id="IPR026258">
    <property type="entry name" value="SRP68"/>
</dbReference>
<dbReference type="PANTHER" id="PTHR12860">
    <property type="entry name" value="SIGNAL RECOGNITION PARTICLE 68 KDA PROTEIN"/>
    <property type="match status" value="1"/>
</dbReference>
<feature type="compositionally biased region" description="Gly residues" evidence="10">
    <location>
        <begin position="140"/>
        <end position="157"/>
    </location>
</feature>
<evidence type="ECO:0000313" key="12">
    <source>
        <dbReference type="Proteomes" id="UP001530293"/>
    </source>
</evidence>
<dbReference type="Proteomes" id="UP001530293">
    <property type="component" value="Unassembled WGS sequence"/>
</dbReference>
<reference evidence="11 12" key="1">
    <citation type="submission" date="2024-10" db="EMBL/GenBank/DDBJ databases">
        <title>Updated reference genomes for cyclostephanoid diatoms.</title>
        <authorList>
            <person name="Roberts W.R."/>
            <person name="Alverson A.J."/>
        </authorList>
    </citation>
    <scope>NUCLEOTIDE SEQUENCE [LARGE SCALE GENOMIC DNA]</scope>
    <source>
        <strain evidence="11 12">AJA232-27</strain>
    </source>
</reference>
<evidence type="ECO:0000256" key="1">
    <source>
        <dbReference type="ARBA" id="ARBA00004496"/>
    </source>
</evidence>
<protein>
    <recommendedName>
        <fullName evidence="9">Signal recognition particle subunit SRP68</fullName>
    </recommendedName>
</protein>
<dbReference type="EMBL" id="JALLBG020000062">
    <property type="protein sequence ID" value="KAL3768796.1"/>
    <property type="molecule type" value="Genomic_DNA"/>
</dbReference>
<keyword evidence="6" id="KW-0733">Signal recognition particle</keyword>
<dbReference type="Pfam" id="PF16969">
    <property type="entry name" value="SRP68"/>
    <property type="match status" value="1"/>
</dbReference>
<evidence type="ECO:0000256" key="8">
    <source>
        <dbReference type="ARBA" id="ARBA00023274"/>
    </source>
</evidence>
<evidence type="ECO:0000256" key="10">
    <source>
        <dbReference type="SAM" id="MobiDB-lite"/>
    </source>
</evidence>
<evidence type="ECO:0000256" key="6">
    <source>
        <dbReference type="ARBA" id="ARBA00023135"/>
    </source>
</evidence>
<evidence type="ECO:0000256" key="5">
    <source>
        <dbReference type="ARBA" id="ARBA00022884"/>
    </source>
</evidence>
<gene>
    <name evidence="11" type="ORF">ACHAWU_006897</name>
</gene>
<feature type="region of interest" description="Disordered" evidence="10">
    <location>
        <begin position="402"/>
        <end position="427"/>
    </location>
</feature>
<name>A0ABD3MY13_9STRA</name>
<feature type="region of interest" description="Disordered" evidence="10">
    <location>
        <begin position="67"/>
        <end position="88"/>
    </location>
</feature>
<dbReference type="Gene3D" id="1.10.3450.40">
    <property type="entry name" value="Signal recognition particle, SRP68 subunit, RNA-binding domain"/>
    <property type="match status" value="1"/>
</dbReference>
<keyword evidence="12" id="KW-1185">Reference proteome</keyword>
<organism evidence="11 12">
    <name type="scientific">Discostella pseudostelligera</name>
    <dbReference type="NCBI Taxonomy" id="259834"/>
    <lineage>
        <taxon>Eukaryota</taxon>
        <taxon>Sar</taxon>
        <taxon>Stramenopiles</taxon>
        <taxon>Ochrophyta</taxon>
        <taxon>Bacillariophyta</taxon>
        <taxon>Coscinodiscophyceae</taxon>
        <taxon>Thalassiosirophycidae</taxon>
        <taxon>Stephanodiscales</taxon>
        <taxon>Stephanodiscaceae</taxon>
        <taxon>Discostella</taxon>
    </lineage>
</organism>
<sequence>MTMRIYLHSELSTAQASHGISQDDYAQYAAYCTRRLSRLRHGKAVKKELLHCRMYKNALSTRRVQLHEDGGAGGGGGGASTTTAAKEGSKARHAYRAIDMTNLPTEILESHVNYFLEPLYCAERCWAASMAIKAEDDGRGGGGGGGSNALGNFGGGNSKKDWSPGKIRAQSIKRLRKAVKFASLLETLTTTTKTIAEEQGNDEMNGHDTELLNTGAVSSKPPVDEHTQLEARAYAAWMRGNLALEQNQWQEACNEYRTALTLCETLAAASDTNSAAGGTRIDGEGGAGDNNNLRQLELFDFFTTRAQNVIAPLLRYSHYELQEKGMSPQETMSFLQSSSLTTADTPLQSKLLSLKARTLHNEVTGASSMTQIVFRDNTIAVESKELKIALVKIEGLKNDWEKATAGKGGKSNDTNTTKARGGSGSSGGVGGDAEFMALLNGYDDAISLANQELKQLATLKSGPAVNAKKFQLVNIVGYCKYQKLKLVMSRNEDLISDIVRKNKKKGLTLKHLEEVAHLYDALLQDARAVSLLPGGGTPEEFDGDSSTNLAPVEDEFLLEANANVLRLRSLRCYYLARMHASPLVHKYTEALALLGQAGNLAKEACEEIGACDKMEGGDKLLEQLEGVLEEMRGEKCRVIADLWLKRDESSISEKCLLDRLFDYDIPSNSMPLAHVPPKLIPMACKPSFFDVAWNYVSVYPVDELERALKGQEDGATTKQSGFLGWFRR</sequence>
<feature type="region of interest" description="Disordered" evidence="10">
    <location>
        <begin position="138"/>
        <end position="165"/>
    </location>
</feature>
<evidence type="ECO:0000256" key="4">
    <source>
        <dbReference type="ARBA" id="ARBA00022490"/>
    </source>
</evidence>
<dbReference type="InterPro" id="IPR038253">
    <property type="entry name" value="SRP68_N_sf"/>
</dbReference>
<comment type="similarity">
    <text evidence="3">Belongs to the SRP68 family.</text>
</comment>
<keyword evidence="8" id="KW-0687">Ribonucleoprotein</keyword>
<comment type="subcellular location">
    <subcellularLocation>
        <location evidence="1">Cytoplasm</location>
    </subcellularLocation>
    <subcellularLocation>
        <location evidence="2">Nucleus</location>
        <location evidence="2">Nucleolus</location>
    </subcellularLocation>
</comment>
<evidence type="ECO:0000256" key="3">
    <source>
        <dbReference type="ARBA" id="ARBA00009352"/>
    </source>
</evidence>
<dbReference type="GO" id="GO:0005786">
    <property type="term" value="C:signal recognition particle, endoplasmic reticulum targeting"/>
    <property type="evidence" value="ECO:0007669"/>
    <property type="project" value="UniProtKB-KW"/>
</dbReference>